<feature type="region of interest" description="Disordered" evidence="1">
    <location>
        <begin position="19"/>
        <end position="61"/>
    </location>
</feature>
<evidence type="ECO:0000313" key="2">
    <source>
        <dbReference type="EMBL" id="KFI49199.1"/>
    </source>
</evidence>
<name>A0A086ZRP9_9BIFI</name>
<evidence type="ECO:0000256" key="1">
    <source>
        <dbReference type="SAM" id="MobiDB-lite"/>
    </source>
</evidence>
<organism evidence="2 3">
    <name type="scientific">Bifidobacterium boum</name>
    <dbReference type="NCBI Taxonomy" id="78343"/>
    <lineage>
        <taxon>Bacteria</taxon>
        <taxon>Bacillati</taxon>
        <taxon>Actinomycetota</taxon>
        <taxon>Actinomycetes</taxon>
        <taxon>Bifidobacteriales</taxon>
        <taxon>Bifidobacteriaceae</taxon>
        <taxon>Bifidobacterium</taxon>
    </lineage>
</organism>
<dbReference type="EMBL" id="JGYQ01000002">
    <property type="protein sequence ID" value="KFI49199.1"/>
    <property type="molecule type" value="Genomic_DNA"/>
</dbReference>
<dbReference type="Proteomes" id="UP000029093">
    <property type="component" value="Unassembled WGS sequence"/>
</dbReference>
<proteinExistence type="predicted"/>
<dbReference type="AlphaFoldDB" id="A0A086ZRP9"/>
<protein>
    <submittedName>
        <fullName evidence="2">Uncharacterized protein</fullName>
    </submittedName>
</protein>
<reference evidence="2 3" key="1">
    <citation type="submission" date="2014-03" db="EMBL/GenBank/DDBJ databases">
        <title>Genomics of Bifidobacteria.</title>
        <authorList>
            <person name="Ventura M."/>
            <person name="Milani C."/>
            <person name="Lugli G.A."/>
        </authorList>
    </citation>
    <scope>NUCLEOTIDE SEQUENCE [LARGE SCALE GENOMIC DNA]</scope>
    <source>
        <strain evidence="2 3">LMG 10736</strain>
    </source>
</reference>
<feature type="compositionally biased region" description="Low complexity" evidence="1">
    <location>
        <begin position="47"/>
        <end position="61"/>
    </location>
</feature>
<accession>A0A086ZRP9</accession>
<gene>
    <name evidence="2" type="ORF">BBOU_0062</name>
</gene>
<feature type="compositionally biased region" description="Basic and acidic residues" evidence="1">
    <location>
        <begin position="21"/>
        <end position="31"/>
    </location>
</feature>
<keyword evidence="3" id="KW-1185">Reference proteome</keyword>
<comment type="caution">
    <text evidence="2">The sequence shown here is derived from an EMBL/GenBank/DDBJ whole genome shotgun (WGS) entry which is preliminary data.</text>
</comment>
<evidence type="ECO:0000313" key="3">
    <source>
        <dbReference type="Proteomes" id="UP000029093"/>
    </source>
</evidence>
<sequence>MMGRVAELGCGHAAHTAAYRAAEHAETDRHTHAAPHLPGARAETDLPGAADAGAGRPADPDAAGQFGRGYVGGVAVRSAVHVARLLHAGKTEAAESL</sequence>